<comment type="caution">
    <text evidence="1">The sequence shown here is derived from an EMBL/GenBank/DDBJ whole genome shotgun (WGS) entry which is preliminary data.</text>
</comment>
<dbReference type="EMBL" id="JAUDFV010000149">
    <property type="protein sequence ID" value="KAL2719412.1"/>
    <property type="molecule type" value="Genomic_DNA"/>
</dbReference>
<name>A0ABD2AFL4_VESSQ</name>
<dbReference type="AlphaFoldDB" id="A0ABD2AFL4"/>
<keyword evidence="2" id="KW-1185">Reference proteome</keyword>
<evidence type="ECO:0000313" key="2">
    <source>
        <dbReference type="Proteomes" id="UP001607302"/>
    </source>
</evidence>
<gene>
    <name evidence="1" type="ORF">V1478_010874</name>
</gene>
<evidence type="ECO:0000313" key="1">
    <source>
        <dbReference type="EMBL" id="KAL2719412.1"/>
    </source>
</evidence>
<protein>
    <submittedName>
        <fullName evidence="1">Uncharacterized protein</fullName>
    </submittedName>
</protein>
<reference evidence="1 2" key="1">
    <citation type="journal article" date="2024" name="Ann. Entomol. Soc. Am.">
        <title>Genomic analyses of the southern and eastern yellowjacket wasps (Hymenoptera: Vespidae) reveal evolutionary signatures of social life.</title>
        <authorList>
            <person name="Catto M.A."/>
            <person name="Caine P.B."/>
            <person name="Orr S.E."/>
            <person name="Hunt B.G."/>
            <person name="Goodisman M.A.D."/>
        </authorList>
    </citation>
    <scope>NUCLEOTIDE SEQUENCE [LARGE SCALE GENOMIC DNA]</scope>
    <source>
        <strain evidence="1">233</strain>
        <tissue evidence="1">Head and thorax</tissue>
    </source>
</reference>
<organism evidence="1 2">
    <name type="scientific">Vespula squamosa</name>
    <name type="common">Southern yellow jacket</name>
    <name type="synonym">Wasp</name>
    <dbReference type="NCBI Taxonomy" id="30214"/>
    <lineage>
        <taxon>Eukaryota</taxon>
        <taxon>Metazoa</taxon>
        <taxon>Ecdysozoa</taxon>
        <taxon>Arthropoda</taxon>
        <taxon>Hexapoda</taxon>
        <taxon>Insecta</taxon>
        <taxon>Pterygota</taxon>
        <taxon>Neoptera</taxon>
        <taxon>Endopterygota</taxon>
        <taxon>Hymenoptera</taxon>
        <taxon>Apocrita</taxon>
        <taxon>Aculeata</taxon>
        <taxon>Vespoidea</taxon>
        <taxon>Vespidae</taxon>
        <taxon>Vespinae</taxon>
        <taxon>Vespula</taxon>
    </lineage>
</organism>
<sequence length="68" mass="7754">MKDPQQPAKLTILQSRLTDNSQETKVKESKTIITSSIRKMLVELFPTEVTIYLALLVSCERDLGFVKE</sequence>
<accession>A0ABD2AFL4</accession>
<dbReference type="Proteomes" id="UP001607302">
    <property type="component" value="Unassembled WGS sequence"/>
</dbReference>
<proteinExistence type="predicted"/>